<dbReference type="EMBL" id="CAJVRL010000049">
    <property type="protein sequence ID" value="CAG8953242.1"/>
    <property type="molecule type" value="Genomic_DNA"/>
</dbReference>
<reference evidence="2" key="1">
    <citation type="submission" date="2021-07" db="EMBL/GenBank/DDBJ databases">
        <authorList>
            <person name="Durling M."/>
        </authorList>
    </citation>
    <scope>NUCLEOTIDE SEQUENCE</scope>
</reference>
<name>A0A9N9PT87_9HELO</name>
<evidence type="ECO:0000256" key="1">
    <source>
        <dbReference type="SAM" id="MobiDB-lite"/>
    </source>
</evidence>
<feature type="region of interest" description="Disordered" evidence="1">
    <location>
        <begin position="142"/>
        <end position="163"/>
    </location>
</feature>
<dbReference type="OrthoDB" id="5373426at2759"/>
<gene>
    <name evidence="2" type="ORF">HYFRA_00003445</name>
</gene>
<dbReference type="Proteomes" id="UP000696280">
    <property type="component" value="Unassembled WGS sequence"/>
</dbReference>
<protein>
    <submittedName>
        <fullName evidence="2">Uncharacterized protein</fullName>
    </submittedName>
</protein>
<comment type="caution">
    <text evidence="2">The sequence shown here is derived from an EMBL/GenBank/DDBJ whole genome shotgun (WGS) entry which is preliminary data.</text>
</comment>
<sequence>MMGDLDKKKCSCEAQYKTLEMCEKFRRGLSDGDGDGDEGKGGRIGIEKGIKTRNIYLPWDRDSNASSVTGETGTGTGTDTIQTFQNLTSTTQSPWQPTPLLLSFPPSFSRDETVKALEEWCTLVREARRNIKVLYLPPPPPTPPLHKLARSGVGGEGVYGNKDDGDRRERYAYEKDVKELAERLKFEVLDFGGLGGGEGEGRELELDGGMEVGDGGGRLRRELERGMVLVGWLAFLESS</sequence>
<dbReference type="AlphaFoldDB" id="A0A9N9PT87"/>
<proteinExistence type="predicted"/>
<evidence type="ECO:0000313" key="2">
    <source>
        <dbReference type="EMBL" id="CAG8953242.1"/>
    </source>
</evidence>
<accession>A0A9N9PT87</accession>
<keyword evidence="3" id="KW-1185">Reference proteome</keyword>
<organism evidence="2 3">
    <name type="scientific">Hymenoscyphus fraxineus</name>
    <dbReference type="NCBI Taxonomy" id="746836"/>
    <lineage>
        <taxon>Eukaryota</taxon>
        <taxon>Fungi</taxon>
        <taxon>Dikarya</taxon>
        <taxon>Ascomycota</taxon>
        <taxon>Pezizomycotina</taxon>
        <taxon>Leotiomycetes</taxon>
        <taxon>Helotiales</taxon>
        <taxon>Helotiaceae</taxon>
        <taxon>Hymenoscyphus</taxon>
    </lineage>
</organism>
<evidence type="ECO:0000313" key="3">
    <source>
        <dbReference type="Proteomes" id="UP000696280"/>
    </source>
</evidence>